<dbReference type="AlphaFoldDB" id="A0AAV5VD02"/>
<evidence type="ECO:0000256" key="1">
    <source>
        <dbReference type="SAM" id="MobiDB-lite"/>
    </source>
</evidence>
<protein>
    <submittedName>
        <fullName evidence="4">Uncharacterized protein</fullName>
    </submittedName>
</protein>
<organism evidence="4 5">
    <name type="scientific">Pristionchus fissidentatus</name>
    <dbReference type="NCBI Taxonomy" id="1538716"/>
    <lineage>
        <taxon>Eukaryota</taxon>
        <taxon>Metazoa</taxon>
        <taxon>Ecdysozoa</taxon>
        <taxon>Nematoda</taxon>
        <taxon>Chromadorea</taxon>
        <taxon>Rhabditida</taxon>
        <taxon>Rhabditina</taxon>
        <taxon>Diplogasteromorpha</taxon>
        <taxon>Diplogasteroidea</taxon>
        <taxon>Neodiplogasteridae</taxon>
        <taxon>Pristionchus</taxon>
    </lineage>
</organism>
<evidence type="ECO:0000313" key="5">
    <source>
        <dbReference type="Proteomes" id="UP001432322"/>
    </source>
</evidence>
<dbReference type="EMBL" id="BTSY01000002">
    <property type="protein sequence ID" value="GMT16607.1"/>
    <property type="molecule type" value="Genomic_DNA"/>
</dbReference>
<gene>
    <name evidence="4" type="ORF">PFISCL1PPCAC_7904</name>
</gene>
<evidence type="ECO:0000313" key="4">
    <source>
        <dbReference type="EMBL" id="GMT16607.1"/>
    </source>
</evidence>
<evidence type="ECO:0000256" key="2">
    <source>
        <dbReference type="SAM" id="Phobius"/>
    </source>
</evidence>
<comment type="caution">
    <text evidence="4">The sequence shown here is derived from an EMBL/GenBank/DDBJ whole genome shotgun (WGS) entry which is preliminary data.</text>
</comment>
<keyword evidence="2" id="KW-0472">Membrane</keyword>
<feature type="signal peptide" evidence="3">
    <location>
        <begin position="1"/>
        <end position="23"/>
    </location>
</feature>
<proteinExistence type="predicted"/>
<name>A0AAV5VD02_9BILA</name>
<reference evidence="4" key="1">
    <citation type="submission" date="2023-10" db="EMBL/GenBank/DDBJ databases">
        <title>Genome assembly of Pristionchus species.</title>
        <authorList>
            <person name="Yoshida K."/>
            <person name="Sommer R.J."/>
        </authorList>
    </citation>
    <scope>NUCLEOTIDE SEQUENCE</scope>
    <source>
        <strain evidence="4">RS5133</strain>
    </source>
</reference>
<keyword evidence="3" id="KW-0732">Signal</keyword>
<sequence>VQAWPPIHAMLFFLIIAISLVGADVHPECETDYHCFAPDDCTDGRVLITVAAGKNVDSSCFVFLKIHPYSTKWFRIRMESFSGASKIELNKRDGTNLLTCAKTSGVKQTLQGNGIVIKEIDRSKTGKLYCDFEVFLGDSNILPNTDSESLTLKDIVVTTSDQTTVESDINPKIFCKPSDLVASTDNYEENKFYGKTRYDWGNVVCNEPNVYNTIEYHKDGTDEYSRVTSLKCEKNQVGNKYNYKLVLDGAADPIVFNEDDDIEVRCVADVEYFCDYDLKYTKDEQPLNRQRPDRTSDIPKKGNIQCPKSHPFFVIRGQPPIIHPEETKCRNHRGKPKWTYNNTVLSKTSPEVHCLDKLDCHFMNKIKKTNLEGSFLNEKFVPTCQDGGKLTVKEGREESDLMDVTCDGTTGYYNYTYTTDAGNLTRLVSDATVFKCTYKIDLSPNAAFELWLVGITVLYILILVPCTVFIVRWILNDQKHNEEIVARGLDRHRKESFNLSERMDTNVEVATQKSGAESRADTNKMVPKAGQATTKEPAKKDEENGNDYINMMRTRAAEEIKVEVIAKEIPVNANRVKARVTQEFRDNRGVRYTDKRVFVKPSGDLKNALIKTLVDRINKVRGLHATEPKISNATKSTSDHS</sequence>
<dbReference type="Proteomes" id="UP001432322">
    <property type="component" value="Unassembled WGS sequence"/>
</dbReference>
<feature type="region of interest" description="Disordered" evidence="1">
    <location>
        <begin position="508"/>
        <end position="545"/>
    </location>
</feature>
<evidence type="ECO:0000256" key="3">
    <source>
        <dbReference type="SAM" id="SignalP"/>
    </source>
</evidence>
<keyword evidence="2" id="KW-1133">Transmembrane helix</keyword>
<feature type="non-terminal residue" evidence="4">
    <location>
        <position position="1"/>
    </location>
</feature>
<accession>A0AAV5VD02</accession>
<feature type="transmembrane region" description="Helical" evidence="2">
    <location>
        <begin position="450"/>
        <end position="475"/>
    </location>
</feature>
<keyword evidence="2" id="KW-0812">Transmembrane</keyword>
<feature type="chain" id="PRO_5043932860" evidence="3">
    <location>
        <begin position="24"/>
        <end position="641"/>
    </location>
</feature>
<keyword evidence="5" id="KW-1185">Reference proteome</keyword>